<evidence type="ECO:0000313" key="3">
    <source>
        <dbReference type="Proteomes" id="UP000008021"/>
    </source>
</evidence>
<evidence type="ECO:0000256" key="1">
    <source>
        <dbReference type="SAM" id="MobiDB-lite"/>
    </source>
</evidence>
<sequence>MQWMMGGLAMATPAKCARRRDDGGGDAAAVATTTWSDGSSSSGGSPSLPASQHCVLAGEQFLRRCLQQQQGIDGDYGRPRNSMAFLALSTAITARN</sequence>
<dbReference type="HOGENOM" id="CLU_184040_0_0_1"/>
<name>A0A0E0DEP1_9ORYZ</name>
<reference evidence="2" key="2">
    <citation type="submission" date="2018-05" db="EMBL/GenBank/DDBJ databases">
        <title>OmerRS3 (Oryza meridionalis Reference Sequence Version 3).</title>
        <authorList>
            <person name="Zhang J."/>
            <person name="Kudrna D."/>
            <person name="Lee S."/>
            <person name="Talag J."/>
            <person name="Welchert J."/>
            <person name="Wing R.A."/>
        </authorList>
    </citation>
    <scope>NUCLEOTIDE SEQUENCE [LARGE SCALE GENOMIC DNA]</scope>
    <source>
        <strain evidence="2">cv. OR44</strain>
    </source>
</reference>
<feature type="region of interest" description="Disordered" evidence="1">
    <location>
        <begin position="14"/>
        <end position="51"/>
    </location>
</feature>
<feature type="compositionally biased region" description="Low complexity" evidence="1">
    <location>
        <begin position="27"/>
        <end position="47"/>
    </location>
</feature>
<organism evidence="2">
    <name type="scientific">Oryza meridionalis</name>
    <dbReference type="NCBI Taxonomy" id="40149"/>
    <lineage>
        <taxon>Eukaryota</taxon>
        <taxon>Viridiplantae</taxon>
        <taxon>Streptophyta</taxon>
        <taxon>Embryophyta</taxon>
        <taxon>Tracheophyta</taxon>
        <taxon>Spermatophyta</taxon>
        <taxon>Magnoliopsida</taxon>
        <taxon>Liliopsida</taxon>
        <taxon>Poales</taxon>
        <taxon>Poaceae</taxon>
        <taxon>BOP clade</taxon>
        <taxon>Oryzoideae</taxon>
        <taxon>Oryzeae</taxon>
        <taxon>Oryzinae</taxon>
        <taxon>Oryza</taxon>
    </lineage>
</organism>
<dbReference type="EnsemblPlants" id="OMERI04G12280.5">
    <property type="protein sequence ID" value="OMERI04G12280.5"/>
    <property type="gene ID" value="OMERI04G12280"/>
</dbReference>
<dbReference type="Gramene" id="OMERI04G12280.5">
    <property type="protein sequence ID" value="OMERI04G12280.5"/>
    <property type="gene ID" value="OMERI04G12280"/>
</dbReference>
<evidence type="ECO:0000313" key="2">
    <source>
        <dbReference type="EnsemblPlants" id="OMERI04G12280.5"/>
    </source>
</evidence>
<keyword evidence="3" id="KW-1185">Reference proteome</keyword>
<dbReference type="AlphaFoldDB" id="A0A0E0DEP1"/>
<proteinExistence type="predicted"/>
<dbReference type="Proteomes" id="UP000008021">
    <property type="component" value="Chromosome 4"/>
</dbReference>
<accession>A0A0E0DEP1</accession>
<protein>
    <submittedName>
        <fullName evidence="2">Uncharacterized protein</fullName>
    </submittedName>
</protein>
<reference evidence="2" key="1">
    <citation type="submission" date="2015-04" db="UniProtKB">
        <authorList>
            <consortium name="EnsemblPlants"/>
        </authorList>
    </citation>
    <scope>IDENTIFICATION</scope>
</reference>